<evidence type="ECO:0000256" key="6">
    <source>
        <dbReference type="PROSITE-ProRule" id="PRU00169"/>
    </source>
</evidence>
<dbReference type="EMBL" id="JBHSBY010000035">
    <property type="protein sequence ID" value="MFC4196629.1"/>
    <property type="molecule type" value="Genomic_DNA"/>
</dbReference>
<dbReference type="InterPro" id="IPR027417">
    <property type="entry name" value="P-loop_NTPase"/>
</dbReference>
<evidence type="ECO:0000259" key="8">
    <source>
        <dbReference type="PROSITE" id="PS50110"/>
    </source>
</evidence>
<dbReference type="PROSITE" id="PS00675">
    <property type="entry name" value="SIGMA54_INTERACT_1"/>
    <property type="match status" value="1"/>
</dbReference>
<keyword evidence="4" id="KW-0238">DNA-binding</keyword>
<evidence type="ECO:0000256" key="3">
    <source>
        <dbReference type="ARBA" id="ARBA00023015"/>
    </source>
</evidence>
<dbReference type="Gene3D" id="1.10.8.60">
    <property type="match status" value="1"/>
</dbReference>
<evidence type="ECO:0000313" key="9">
    <source>
        <dbReference type="EMBL" id="MFC4196629.1"/>
    </source>
</evidence>
<feature type="domain" description="Sigma-54 factor interaction" evidence="7">
    <location>
        <begin position="149"/>
        <end position="377"/>
    </location>
</feature>
<evidence type="ECO:0000259" key="7">
    <source>
        <dbReference type="PROSITE" id="PS50045"/>
    </source>
</evidence>
<evidence type="ECO:0000256" key="5">
    <source>
        <dbReference type="ARBA" id="ARBA00023163"/>
    </source>
</evidence>
<dbReference type="PANTHER" id="PTHR32071">
    <property type="entry name" value="TRANSCRIPTIONAL REGULATORY PROTEIN"/>
    <property type="match status" value="1"/>
</dbReference>
<evidence type="ECO:0000256" key="2">
    <source>
        <dbReference type="ARBA" id="ARBA00022840"/>
    </source>
</evidence>
<keyword evidence="5" id="KW-0804">Transcription</keyword>
<dbReference type="SMART" id="SM00382">
    <property type="entry name" value="AAA"/>
    <property type="match status" value="1"/>
</dbReference>
<dbReference type="InterPro" id="IPR025944">
    <property type="entry name" value="Sigma_54_int_dom_CS"/>
</dbReference>
<comment type="caution">
    <text evidence="9">The sequence shown here is derived from an EMBL/GenBank/DDBJ whole genome shotgun (WGS) entry which is preliminary data.</text>
</comment>
<evidence type="ECO:0000313" key="10">
    <source>
        <dbReference type="Proteomes" id="UP001595792"/>
    </source>
</evidence>
<dbReference type="InterPro" id="IPR003593">
    <property type="entry name" value="AAA+_ATPase"/>
</dbReference>
<dbReference type="Gene3D" id="3.40.50.300">
    <property type="entry name" value="P-loop containing nucleotide triphosphate hydrolases"/>
    <property type="match status" value="1"/>
</dbReference>
<keyword evidence="10" id="KW-1185">Reference proteome</keyword>
<keyword evidence="6" id="KW-0597">Phosphoprotein</keyword>
<dbReference type="InterPro" id="IPR058031">
    <property type="entry name" value="AAA_lid_NorR"/>
</dbReference>
<accession>A0ABV8NLV3</accession>
<keyword evidence="1" id="KW-0547">Nucleotide-binding</keyword>
<sequence>MKTKILIVEDQFVEANNLQLILERAGYEVTAIARSVSSALKAVERVRPDLVMLDIHLQGSLTGIDLASELREMKIGFVYLSANSNKSILDAAKQTRPYGFLVKPFRAKDVLVMLDVAWYLHQQNQDFLSRRSLPTITGNQADSEELGNIISSCSVMDEVLKNIKIVSSTETSVLILGESGTGKELVAKAIHKLSRRAKKPFVVVNCGALPANLIESELFGHEKGAFTGAMNSRVGKFELADGGTIFLDEIGELPLDLQVKFLRVLQEKEIERIGGLTRKIDVRIIAATNRDLEEEVSCDRFRLDLYYRLNVFPIVLPTLRERKNDIPLLSEYFLKRYSDMNGKNVVGFSEEVMNKIMAYEWPGNVRQLENLMERSVLLAEGPIISTITLPKGKNAEPQSFDEQRIRTIEENERDHIISVLKMCNWRVSGSDGAAEILKVNVNTLNSKIKKLGISKQLHK</sequence>
<dbReference type="Proteomes" id="UP001595792">
    <property type="component" value="Unassembled WGS sequence"/>
</dbReference>
<dbReference type="Pfam" id="PF00072">
    <property type="entry name" value="Response_reg"/>
    <property type="match status" value="1"/>
</dbReference>
<name>A0ABV8NLV3_9SPHI</name>
<protein>
    <submittedName>
        <fullName evidence="9">Sigma-54-dependent transcriptional regulator</fullName>
    </submittedName>
</protein>
<dbReference type="PROSITE" id="PS50110">
    <property type="entry name" value="RESPONSE_REGULATORY"/>
    <property type="match status" value="1"/>
</dbReference>
<dbReference type="SUPFAM" id="SSF52540">
    <property type="entry name" value="P-loop containing nucleoside triphosphate hydrolases"/>
    <property type="match status" value="1"/>
</dbReference>
<dbReference type="Gene3D" id="1.10.10.60">
    <property type="entry name" value="Homeodomain-like"/>
    <property type="match status" value="1"/>
</dbReference>
<dbReference type="InterPro" id="IPR001789">
    <property type="entry name" value="Sig_transdc_resp-reg_receiver"/>
</dbReference>
<dbReference type="InterPro" id="IPR011006">
    <property type="entry name" value="CheY-like_superfamily"/>
</dbReference>
<dbReference type="PROSITE" id="PS00676">
    <property type="entry name" value="SIGMA54_INTERACT_2"/>
    <property type="match status" value="1"/>
</dbReference>
<evidence type="ECO:0000256" key="1">
    <source>
        <dbReference type="ARBA" id="ARBA00022741"/>
    </source>
</evidence>
<dbReference type="CDD" id="cd17534">
    <property type="entry name" value="REC_DC-like"/>
    <property type="match status" value="1"/>
</dbReference>
<dbReference type="PROSITE" id="PS50045">
    <property type="entry name" value="SIGMA54_INTERACT_4"/>
    <property type="match status" value="1"/>
</dbReference>
<organism evidence="9 10">
    <name type="scientific">Pedobacter jamesrossensis</name>
    <dbReference type="NCBI Taxonomy" id="1908238"/>
    <lineage>
        <taxon>Bacteria</taxon>
        <taxon>Pseudomonadati</taxon>
        <taxon>Bacteroidota</taxon>
        <taxon>Sphingobacteriia</taxon>
        <taxon>Sphingobacteriales</taxon>
        <taxon>Sphingobacteriaceae</taxon>
        <taxon>Pedobacter</taxon>
    </lineage>
</organism>
<dbReference type="Gene3D" id="3.40.50.2300">
    <property type="match status" value="1"/>
</dbReference>
<dbReference type="InterPro" id="IPR009057">
    <property type="entry name" value="Homeodomain-like_sf"/>
</dbReference>
<dbReference type="InterPro" id="IPR025943">
    <property type="entry name" value="Sigma_54_int_dom_ATP-bd_2"/>
</dbReference>
<reference evidence="10" key="1">
    <citation type="journal article" date="2019" name="Int. J. Syst. Evol. Microbiol.">
        <title>The Global Catalogue of Microorganisms (GCM) 10K type strain sequencing project: providing services to taxonomists for standard genome sequencing and annotation.</title>
        <authorList>
            <consortium name="The Broad Institute Genomics Platform"/>
            <consortium name="The Broad Institute Genome Sequencing Center for Infectious Disease"/>
            <person name="Wu L."/>
            <person name="Ma J."/>
        </authorList>
    </citation>
    <scope>NUCLEOTIDE SEQUENCE [LARGE SCALE GENOMIC DNA]</scope>
    <source>
        <strain evidence="10">CCM 8689</strain>
    </source>
</reference>
<feature type="modified residue" description="4-aspartylphosphate" evidence="6">
    <location>
        <position position="54"/>
    </location>
</feature>
<keyword evidence="3" id="KW-0805">Transcription regulation</keyword>
<dbReference type="CDD" id="cd00009">
    <property type="entry name" value="AAA"/>
    <property type="match status" value="1"/>
</dbReference>
<dbReference type="InterPro" id="IPR025662">
    <property type="entry name" value="Sigma_54_int_dom_ATP-bd_1"/>
</dbReference>
<keyword evidence="2" id="KW-0067">ATP-binding</keyword>
<dbReference type="PROSITE" id="PS00688">
    <property type="entry name" value="SIGMA54_INTERACT_3"/>
    <property type="match status" value="1"/>
</dbReference>
<dbReference type="SUPFAM" id="SSF52172">
    <property type="entry name" value="CheY-like"/>
    <property type="match status" value="1"/>
</dbReference>
<dbReference type="SMART" id="SM00448">
    <property type="entry name" value="REC"/>
    <property type="match status" value="1"/>
</dbReference>
<dbReference type="InterPro" id="IPR002078">
    <property type="entry name" value="Sigma_54_int"/>
</dbReference>
<feature type="domain" description="Response regulatory" evidence="8">
    <location>
        <begin position="4"/>
        <end position="118"/>
    </location>
</feature>
<dbReference type="SUPFAM" id="SSF46689">
    <property type="entry name" value="Homeodomain-like"/>
    <property type="match status" value="1"/>
</dbReference>
<dbReference type="Pfam" id="PF00158">
    <property type="entry name" value="Sigma54_activat"/>
    <property type="match status" value="1"/>
</dbReference>
<dbReference type="PANTHER" id="PTHR32071:SF57">
    <property type="entry name" value="C4-DICARBOXYLATE TRANSPORT TRANSCRIPTIONAL REGULATORY PROTEIN DCTD"/>
    <property type="match status" value="1"/>
</dbReference>
<evidence type="ECO:0000256" key="4">
    <source>
        <dbReference type="ARBA" id="ARBA00023125"/>
    </source>
</evidence>
<dbReference type="Pfam" id="PF25601">
    <property type="entry name" value="AAA_lid_14"/>
    <property type="match status" value="1"/>
</dbReference>
<proteinExistence type="predicted"/>
<dbReference type="RefSeq" id="WP_378959962.1">
    <property type="nucleotide sequence ID" value="NZ_JBHRXC010000001.1"/>
</dbReference>
<gene>
    <name evidence="9" type="ORF">ACFOUY_07965</name>
</gene>